<evidence type="ECO:0000313" key="1">
    <source>
        <dbReference type="EMBL" id="KAF4958530.1"/>
    </source>
</evidence>
<reference evidence="1" key="1">
    <citation type="journal article" date="2020" name="BMC Genomics">
        <title>Correction to: Identification and distribution of gene clusters required for synthesis of sphingolipid metabolism inhibitors in diverse species of the filamentous fungus Fusarium.</title>
        <authorList>
            <person name="Kim H.S."/>
            <person name="Lohmar J.M."/>
            <person name="Busman M."/>
            <person name="Brown D.W."/>
            <person name="Naumann T.A."/>
            <person name="Divon H.H."/>
            <person name="Lysoe E."/>
            <person name="Uhlig S."/>
            <person name="Proctor R.H."/>
        </authorList>
    </citation>
    <scope>NUCLEOTIDE SEQUENCE</scope>
    <source>
        <strain evidence="1">NRRL 45417</strain>
    </source>
</reference>
<name>A0A8H4TIF0_9HYPO</name>
<comment type="caution">
    <text evidence="1">The sequence shown here is derived from an EMBL/GenBank/DDBJ whole genome shotgun (WGS) entry which is preliminary data.</text>
</comment>
<dbReference type="EMBL" id="JABFAI010000050">
    <property type="protein sequence ID" value="KAF4958530.1"/>
    <property type="molecule type" value="Genomic_DNA"/>
</dbReference>
<gene>
    <name evidence="1" type="ORF">FGADI_2330</name>
</gene>
<evidence type="ECO:0000313" key="2">
    <source>
        <dbReference type="Proteomes" id="UP000604273"/>
    </source>
</evidence>
<protein>
    <submittedName>
        <fullName evidence="1">Uncharacterized protein</fullName>
    </submittedName>
</protein>
<keyword evidence="2" id="KW-1185">Reference proteome</keyword>
<organism evidence="1 2">
    <name type="scientific">Fusarium gaditjirri</name>
    <dbReference type="NCBI Taxonomy" id="282569"/>
    <lineage>
        <taxon>Eukaryota</taxon>
        <taxon>Fungi</taxon>
        <taxon>Dikarya</taxon>
        <taxon>Ascomycota</taxon>
        <taxon>Pezizomycotina</taxon>
        <taxon>Sordariomycetes</taxon>
        <taxon>Hypocreomycetidae</taxon>
        <taxon>Hypocreales</taxon>
        <taxon>Nectriaceae</taxon>
        <taxon>Fusarium</taxon>
        <taxon>Fusarium nisikadoi species complex</taxon>
    </lineage>
</organism>
<proteinExistence type="predicted"/>
<accession>A0A8H4TIF0</accession>
<dbReference type="OrthoDB" id="5099850at2759"/>
<sequence>MASSNSITCRRWTHRIRGRLLQNDVDCFRFNLIDYGPEVVIIGPCSGCGTFPCLDQSFQRFREVDQKWQKYRRQGVPECKFTLLFPEGRSQPLTVIEITRCSICRSNTHPTTMCLKIRECFLSECHVCRSDGHGIGGCPEFARMNLTRQVRSLVEDRAGLPPLGKDFPWWDYLHQWMNDPVSGDKIPSGFPWSKKFTEEVISAEGGQYVKRLQAEFNKGFDRSVLPVDESMQTINDVYTNLWCPANIRGWVKGTESSNQ</sequence>
<dbReference type="AlphaFoldDB" id="A0A8H4TIF0"/>
<reference evidence="1" key="2">
    <citation type="submission" date="2020-05" db="EMBL/GenBank/DDBJ databases">
        <authorList>
            <person name="Kim H.-S."/>
            <person name="Proctor R.H."/>
            <person name="Brown D.W."/>
        </authorList>
    </citation>
    <scope>NUCLEOTIDE SEQUENCE</scope>
    <source>
        <strain evidence="1">NRRL 45417</strain>
    </source>
</reference>
<dbReference type="Proteomes" id="UP000604273">
    <property type="component" value="Unassembled WGS sequence"/>
</dbReference>